<feature type="region of interest" description="Disordered" evidence="13">
    <location>
        <begin position="427"/>
        <end position="451"/>
    </location>
</feature>
<feature type="domain" description="SF4 helicase" evidence="14">
    <location>
        <begin position="180"/>
        <end position="434"/>
    </location>
</feature>
<dbReference type="GO" id="GO:0043139">
    <property type="term" value="F:5'-3' DNA helicase activity"/>
    <property type="evidence" value="ECO:0007669"/>
    <property type="project" value="UniProtKB-EC"/>
</dbReference>
<evidence type="ECO:0000259" key="14">
    <source>
        <dbReference type="PROSITE" id="PS51199"/>
    </source>
</evidence>
<dbReference type="InterPro" id="IPR027417">
    <property type="entry name" value="P-loop_NTPase"/>
</dbReference>
<keyword evidence="2" id="KW-0639">Primosome</keyword>
<dbReference type="CDD" id="cd00984">
    <property type="entry name" value="DnaB_C"/>
    <property type="match status" value="1"/>
</dbReference>
<evidence type="ECO:0000256" key="6">
    <source>
        <dbReference type="ARBA" id="ARBA00022806"/>
    </source>
</evidence>
<dbReference type="Proteomes" id="UP000807785">
    <property type="component" value="Unassembled WGS sequence"/>
</dbReference>
<gene>
    <name evidence="15" type="ORF">IPH26_06820</name>
</gene>
<evidence type="ECO:0000256" key="5">
    <source>
        <dbReference type="ARBA" id="ARBA00022801"/>
    </source>
</evidence>
<comment type="similarity">
    <text evidence="1">Belongs to the helicase family. DnaB subfamily.</text>
</comment>
<dbReference type="FunFam" id="1.10.860.10:FF:000001">
    <property type="entry name" value="Replicative DNA helicase"/>
    <property type="match status" value="1"/>
</dbReference>
<dbReference type="InterPro" id="IPR007693">
    <property type="entry name" value="DNA_helicase_DnaB-like_N"/>
</dbReference>
<dbReference type="PANTHER" id="PTHR30153">
    <property type="entry name" value="REPLICATIVE DNA HELICASE DNAB"/>
    <property type="match status" value="1"/>
</dbReference>
<dbReference type="InterPro" id="IPR007694">
    <property type="entry name" value="DNA_helicase_DnaB-like_C"/>
</dbReference>
<dbReference type="SUPFAM" id="SSF52540">
    <property type="entry name" value="P-loop containing nucleoside triphosphate hydrolases"/>
    <property type="match status" value="1"/>
</dbReference>
<evidence type="ECO:0000256" key="3">
    <source>
        <dbReference type="ARBA" id="ARBA00022705"/>
    </source>
</evidence>
<proteinExistence type="inferred from homology"/>
<evidence type="ECO:0000256" key="7">
    <source>
        <dbReference type="ARBA" id="ARBA00022840"/>
    </source>
</evidence>
<dbReference type="AlphaFoldDB" id="A0A9D7E4A7"/>
<keyword evidence="9" id="KW-0413">Isomerase</keyword>
<evidence type="ECO:0000256" key="4">
    <source>
        <dbReference type="ARBA" id="ARBA00022741"/>
    </source>
</evidence>
<name>A0A9D7E4A7_9PROT</name>
<dbReference type="GO" id="GO:0005829">
    <property type="term" value="C:cytosol"/>
    <property type="evidence" value="ECO:0007669"/>
    <property type="project" value="TreeGrafter"/>
</dbReference>
<dbReference type="GO" id="GO:0006269">
    <property type="term" value="P:DNA replication, synthesis of primer"/>
    <property type="evidence" value="ECO:0007669"/>
    <property type="project" value="UniProtKB-KW"/>
</dbReference>
<dbReference type="GO" id="GO:0005524">
    <property type="term" value="F:ATP binding"/>
    <property type="evidence" value="ECO:0007669"/>
    <property type="project" value="UniProtKB-KW"/>
</dbReference>
<dbReference type="GO" id="GO:0003677">
    <property type="term" value="F:DNA binding"/>
    <property type="evidence" value="ECO:0007669"/>
    <property type="project" value="UniProtKB-KW"/>
</dbReference>
<keyword evidence="8" id="KW-0238">DNA-binding</keyword>
<dbReference type="PROSITE" id="PS51199">
    <property type="entry name" value="SF4_HELICASE"/>
    <property type="match status" value="1"/>
</dbReference>
<dbReference type="PANTHER" id="PTHR30153:SF2">
    <property type="entry name" value="REPLICATIVE DNA HELICASE"/>
    <property type="match status" value="1"/>
</dbReference>
<dbReference type="InterPro" id="IPR036185">
    <property type="entry name" value="DNA_heli_DnaB-like_N_sf"/>
</dbReference>
<evidence type="ECO:0000256" key="9">
    <source>
        <dbReference type="ARBA" id="ARBA00023235"/>
    </source>
</evidence>
<dbReference type="GO" id="GO:1990077">
    <property type="term" value="C:primosome complex"/>
    <property type="evidence" value="ECO:0007669"/>
    <property type="project" value="UniProtKB-KW"/>
</dbReference>
<dbReference type="Pfam" id="PF03796">
    <property type="entry name" value="DnaB_C"/>
    <property type="match status" value="1"/>
</dbReference>
<dbReference type="Gene3D" id="1.10.860.10">
    <property type="entry name" value="DNAb Helicase, Chain A"/>
    <property type="match status" value="1"/>
</dbReference>
<protein>
    <recommendedName>
        <fullName evidence="11">DNA 5'-3' helicase</fullName>
        <ecNumber evidence="11">5.6.2.3</ecNumber>
    </recommendedName>
</protein>
<keyword evidence="4" id="KW-0547">Nucleotide-binding</keyword>
<keyword evidence="3" id="KW-0235">DNA replication</keyword>
<keyword evidence="7" id="KW-0067">ATP-binding</keyword>
<comment type="catalytic activity">
    <reaction evidence="12">
        <text>ATP + H2O = ADP + phosphate + H(+)</text>
        <dbReference type="Rhea" id="RHEA:13065"/>
        <dbReference type="ChEBI" id="CHEBI:15377"/>
        <dbReference type="ChEBI" id="CHEBI:15378"/>
        <dbReference type="ChEBI" id="CHEBI:30616"/>
        <dbReference type="ChEBI" id="CHEBI:43474"/>
        <dbReference type="ChEBI" id="CHEBI:456216"/>
        <dbReference type="EC" id="5.6.2.3"/>
    </reaction>
</comment>
<dbReference type="Gene3D" id="3.40.50.300">
    <property type="entry name" value="P-loop containing nucleotide triphosphate hydrolases"/>
    <property type="match status" value="1"/>
</dbReference>
<evidence type="ECO:0000256" key="12">
    <source>
        <dbReference type="ARBA" id="ARBA00048954"/>
    </source>
</evidence>
<evidence type="ECO:0000256" key="10">
    <source>
        <dbReference type="ARBA" id="ARBA00044932"/>
    </source>
</evidence>
<evidence type="ECO:0000256" key="13">
    <source>
        <dbReference type="SAM" id="MobiDB-lite"/>
    </source>
</evidence>
<dbReference type="GO" id="GO:0016787">
    <property type="term" value="F:hydrolase activity"/>
    <property type="evidence" value="ECO:0007669"/>
    <property type="project" value="UniProtKB-KW"/>
</dbReference>
<dbReference type="Pfam" id="PF00772">
    <property type="entry name" value="DnaB"/>
    <property type="match status" value="1"/>
</dbReference>
<organism evidence="15 16">
    <name type="scientific">Candidatus Methylophosphatis roskildensis</name>
    <dbReference type="NCBI Taxonomy" id="2899263"/>
    <lineage>
        <taxon>Bacteria</taxon>
        <taxon>Pseudomonadati</taxon>
        <taxon>Pseudomonadota</taxon>
        <taxon>Betaproteobacteria</taxon>
        <taxon>Nitrosomonadales</taxon>
        <taxon>Sterolibacteriaceae</taxon>
        <taxon>Candidatus Methylophosphatis</taxon>
    </lineage>
</organism>
<evidence type="ECO:0000256" key="2">
    <source>
        <dbReference type="ARBA" id="ARBA00022515"/>
    </source>
</evidence>
<keyword evidence="5" id="KW-0378">Hydrolase</keyword>
<evidence type="ECO:0000313" key="16">
    <source>
        <dbReference type="Proteomes" id="UP000807785"/>
    </source>
</evidence>
<accession>A0A9D7E4A7</accession>
<comment type="caution">
    <text evidence="15">The sequence shown here is derived from an EMBL/GenBank/DDBJ whole genome shotgun (WGS) entry which is preliminary data.</text>
</comment>
<evidence type="ECO:0000256" key="1">
    <source>
        <dbReference type="ARBA" id="ARBA00008428"/>
    </source>
</evidence>
<dbReference type="EC" id="5.6.2.3" evidence="11"/>
<dbReference type="InterPro" id="IPR016136">
    <property type="entry name" value="DNA_helicase_N/primase_C"/>
</dbReference>
<evidence type="ECO:0000313" key="15">
    <source>
        <dbReference type="EMBL" id="MBK6972665.1"/>
    </source>
</evidence>
<sequence>MNMPSALRLPPHSTEAEQSLIGGLLLDNLAWDKIADIVAEADFYRDDHRRIFRHVAGLIEAGRPADVVTVFESLEKRNESEQAGGLAYLGEIANNTPSAANIRRYAEIVRERAVLREISRVASELGDLALSPGAQQVDDLLDHAEAALYELRPTGKRGEMVTLRTALSRVTERMQNACEGEVVRSCILYGVEGLDKITRGMRPGELIILAARPSVGKSALALNITIKVGAVAPVLFVSLEMTADANAERALSIASGIPLELLQGDGPGSLKAADWDSITAGLGKLYELPITFRDATMMTMPLLATTARRMRRHGLGLVVVDYLQLLNSTERRQNRTEAVSDISRRLKTMAMDLGVPVLALSQLNRAADGERPTLAHLRESGSIEQDADVVLLLHEQEGKPIELIVAKNRAGPRGSVWVRFDKERASFSETDEPLPDMPPPTGFMRRRGFPD</sequence>
<evidence type="ECO:0000256" key="11">
    <source>
        <dbReference type="ARBA" id="ARBA00044969"/>
    </source>
</evidence>
<keyword evidence="6 15" id="KW-0347">Helicase</keyword>
<evidence type="ECO:0000256" key="8">
    <source>
        <dbReference type="ARBA" id="ARBA00023125"/>
    </source>
</evidence>
<dbReference type="SUPFAM" id="SSF48024">
    <property type="entry name" value="N-terminal domain of DnaB helicase"/>
    <property type="match status" value="1"/>
</dbReference>
<dbReference type="EMBL" id="JADJEV010000003">
    <property type="protein sequence ID" value="MBK6972665.1"/>
    <property type="molecule type" value="Genomic_DNA"/>
</dbReference>
<reference evidence="15" key="1">
    <citation type="submission" date="2020-10" db="EMBL/GenBank/DDBJ databases">
        <title>Connecting structure to function with the recovery of over 1000 high-quality activated sludge metagenome-assembled genomes encoding full-length rRNA genes using long-read sequencing.</title>
        <authorList>
            <person name="Singleton C.M."/>
            <person name="Petriglieri F."/>
            <person name="Kristensen J.M."/>
            <person name="Kirkegaard R.H."/>
            <person name="Michaelsen T.Y."/>
            <person name="Andersen M.H."/>
            <person name="Karst S.M."/>
            <person name="Dueholm M.S."/>
            <person name="Nielsen P.H."/>
            <person name="Albertsen M."/>
        </authorList>
    </citation>
    <scope>NUCLEOTIDE SEQUENCE</scope>
    <source>
        <strain evidence="15">Bjer_18-Q3-R1-45_BAT3C.347</strain>
    </source>
</reference>
<comment type="function">
    <text evidence="10">The main replicative DNA helicase, it participates in initiation and elongation during chromosome replication. Travels ahead of the DNA replisome, separating dsDNA into templates for DNA synthesis. A processive ATP-dependent 5'-3' DNA helicase it has DNA-dependent ATPase activity.</text>
</comment>